<evidence type="ECO:0000313" key="2">
    <source>
        <dbReference type="EMBL" id="OTG35750.1"/>
    </source>
</evidence>
<dbReference type="InParanoid" id="A0A251VJI8"/>
<reference evidence="1 3" key="1">
    <citation type="journal article" date="2017" name="Nature">
        <title>The sunflower genome provides insights into oil metabolism, flowering and Asterid evolution.</title>
        <authorList>
            <person name="Badouin H."/>
            <person name="Gouzy J."/>
            <person name="Grassa C.J."/>
            <person name="Murat F."/>
            <person name="Staton S.E."/>
            <person name="Cottret L."/>
            <person name="Lelandais-Briere C."/>
            <person name="Owens G.L."/>
            <person name="Carrere S."/>
            <person name="Mayjonade B."/>
            <person name="Legrand L."/>
            <person name="Gill N."/>
            <person name="Kane N.C."/>
            <person name="Bowers J.E."/>
            <person name="Hubner S."/>
            <person name="Bellec A."/>
            <person name="Berard A."/>
            <person name="Berges H."/>
            <person name="Blanchet N."/>
            <person name="Boniface M.C."/>
            <person name="Brunel D."/>
            <person name="Catrice O."/>
            <person name="Chaidir N."/>
            <person name="Claudel C."/>
            <person name="Donnadieu C."/>
            <person name="Faraut T."/>
            <person name="Fievet G."/>
            <person name="Helmstetter N."/>
            <person name="King M."/>
            <person name="Knapp S.J."/>
            <person name="Lai Z."/>
            <person name="Le Paslier M.C."/>
            <person name="Lippi Y."/>
            <person name="Lorenzon L."/>
            <person name="Mandel J.R."/>
            <person name="Marage G."/>
            <person name="Marchand G."/>
            <person name="Marquand E."/>
            <person name="Bret-Mestries E."/>
            <person name="Morien E."/>
            <person name="Nambeesan S."/>
            <person name="Nguyen T."/>
            <person name="Pegot-Espagnet P."/>
            <person name="Pouilly N."/>
            <person name="Raftis F."/>
            <person name="Sallet E."/>
            <person name="Schiex T."/>
            <person name="Thomas J."/>
            <person name="Vandecasteele C."/>
            <person name="Vares D."/>
            <person name="Vear F."/>
            <person name="Vautrin S."/>
            <person name="Crespi M."/>
            <person name="Mangin B."/>
            <person name="Burke J.M."/>
            <person name="Salse J."/>
            <person name="Munos S."/>
            <person name="Vincourt P."/>
            <person name="Rieseberg L.H."/>
            <person name="Langlade N.B."/>
        </authorList>
    </citation>
    <scope>NUCLEOTIDE SEQUENCE [LARGE SCALE GENOMIC DNA]</scope>
    <source>
        <strain evidence="3">cv. SF193</strain>
        <tissue evidence="1">Leaves</tissue>
    </source>
</reference>
<accession>A0A251VJI8</accession>
<protein>
    <submittedName>
        <fullName evidence="2">Uncharacterized protein</fullName>
    </submittedName>
</protein>
<reference evidence="2" key="2">
    <citation type="submission" date="2017-02" db="EMBL/GenBank/DDBJ databases">
        <title>Sunflower complete genome.</title>
        <authorList>
            <person name="Langlade N."/>
            <person name="Munos S."/>
        </authorList>
    </citation>
    <scope>NUCLEOTIDE SEQUENCE [LARGE SCALE GENOMIC DNA]</scope>
    <source>
        <tissue evidence="2">Leaves</tissue>
    </source>
</reference>
<gene>
    <name evidence="2" type="ORF">HannXRQ_Chr01g0000151</name>
    <name evidence="1" type="ORF">HanXRQr2_Chr01g0000201</name>
</gene>
<dbReference type="Gramene" id="mRNA:HanXRQr2_Chr01g0000201">
    <property type="protein sequence ID" value="mRNA:HanXRQr2_Chr01g0000201"/>
    <property type="gene ID" value="HanXRQr2_Chr01g0000201"/>
</dbReference>
<dbReference type="EMBL" id="CM007890">
    <property type="protein sequence ID" value="OTG35750.1"/>
    <property type="molecule type" value="Genomic_DNA"/>
</dbReference>
<dbReference type="AlphaFoldDB" id="A0A251VJI8"/>
<name>A0A251VJI8_HELAN</name>
<reference evidence="1" key="3">
    <citation type="submission" date="2020-06" db="EMBL/GenBank/DDBJ databases">
        <title>Helianthus annuus Genome sequencing and assembly Release 2.</title>
        <authorList>
            <person name="Gouzy J."/>
            <person name="Langlade N."/>
            <person name="Munos S."/>
        </authorList>
    </citation>
    <scope>NUCLEOTIDE SEQUENCE</scope>
    <source>
        <tissue evidence="1">Leaves</tissue>
    </source>
</reference>
<evidence type="ECO:0000313" key="3">
    <source>
        <dbReference type="Proteomes" id="UP000215914"/>
    </source>
</evidence>
<evidence type="ECO:0000313" key="1">
    <source>
        <dbReference type="EMBL" id="KAF5820257.1"/>
    </source>
</evidence>
<organism evidence="2 3">
    <name type="scientific">Helianthus annuus</name>
    <name type="common">Common sunflower</name>
    <dbReference type="NCBI Taxonomy" id="4232"/>
    <lineage>
        <taxon>Eukaryota</taxon>
        <taxon>Viridiplantae</taxon>
        <taxon>Streptophyta</taxon>
        <taxon>Embryophyta</taxon>
        <taxon>Tracheophyta</taxon>
        <taxon>Spermatophyta</taxon>
        <taxon>Magnoliopsida</taxon>
        <taxon>eudicotyledons</taxon>
        <taxon>Gunneridae</taxon>
        <taxon>Pentapetalae</taxon>
        <taxon>asterids</taxon>
        <taxon>campanulids</taxon>
        <taxon>Asterales</taxon>
        <taxon>Asteraceae</taxon>
        <taxon>Asteroideae</taxon>
        <taxon>Heliantheae alliance</taxon>
        <taxon>Heliantheae</taxon>
        <taxon>Helianthus</taxon>
    </lineage>
</organism>
<dbReference type="Proteomes" id="UP000215914">
    <property type="component" value="Chromosome 1"/>
</dbReference>
<sequence>MEKDSCSYNFTCQLGDGGVITGQRHLRVEVGLQWGFCRSSRVCGGADLVWQVHTTFSRETSRVIAANTAVRRRSTLETVTNGLTVRSGSSLVPKSFNPITTPRWRIPTVP</sequence>
<proteinExistence type="predicted"/>
<dbReference type="EMBL" id="MNCJ02000316">
    <property type="protein sequence ID" value="KAF5820257.1"/>
    <property type="molecule type" value="Genomic_DNA"/>
</dbReference>
<keyword evidence="3" id="KW-1185">Reference proteome</keyword>